<keyword evidence="2" id="KW-1185">Reference proteome</keyword>
<dbReference type="Proteomes" id="UP000236199">
    <property type="component" value="Unassembled WGS sequence"/>
</dbReference>
<protein>
    <submittedName>
        <fullName evidence="1">Uncharacterized protein</fullName>
    </submittedName>
</protein>
<gene>
    <name evidence="1" type="ORF">X928_02060</name>
</gene>
<proteinExistence type="predicted"/>
<comment type="caution">
    <text evidence="1">The sequence shown here is derived from an EMBL/GenBank/DDBJ whole genome shotgun (WGS) entry which is preliminary data.</text>
</comment>
<dbReference type="AlphaFoldDB" id="A0A2K1PGC4"/>
<evidence type="ECO:0000313" key="2">
    <source>
        <dbReference type="Proteomes" id="UP000236199"/>
    </source>
</evidence>
<dbReference type="EMBL" id="AZRM01000010">
    <property type="protein sequence ID" value="PNS01845.1"/>
    <property type="molecule type" value="Genomic_DNA"/>
</dbReference>
<accession>A0A2K1PGC4</accession>
<name>A0A2K1PGC4_9BACT</name>
<sequence>MGGGRGEGALILSFYFPKNRNIIIKRGEMLQ</sequence>
<evidence type="ECO:0000313" key="1">
    <source>
        <dbReference type="EMBL" id="PNS01845.1"/>
    </source>
</evidence>
<reference evidence="1 2" key="1">
    <citation type="submission" date="2013-12" db="EMBL/GenBank/DDBJ databases">
        <title>Comparative genomics of Petrotoga isolates.</title>
        <authorList>
            <person name="Nesbo C.L."/>
            <person name="Charchuk R."/>
            <person name="Chow K."/>
        </authorList>
    </citation>
    <scope>NUCLEOTIDE SEQUENCE [LARGE SCALE GENOMIC DNA]</scope>
    <source>
        <strain evidence="1 2">DSM 10691</strain>
    </source>
</reference>
<organism evidence="1 2">
    <name type="scientific">Petrotoga miotherma DSM 10691</name>
    <dbReference type="NCBI Taxonomy" id="1434326"/>
    <lineage>
        <taxon>Bacteria</taxon>
        <taxon>Thermotogati</taxon>
        <taxon>Thermotogota</taxon>
        <taxon>Thermotogae</taxon>
        <taxon>Petrotogales</taxon>
        <taxon>Petrotogaceae</taxon>
        <taxon>Petrotoga</taxon>
    </lineage>
</organism>